<feature type="compositionally biased region" description="Basic and acidic residues" evidence="1">
    <location>
        <begin position="115"/>
        <end position="131"/>
    </location>
</feature>
<protein>
    <submittedName>
        <fullName evidence="2">Uncharacterized protein</fullName>
    </submittedName>
</protein>
<gene>
    <name evidence="2" type="ORF">Tci_052294</name>
</gene>
<dbReference type="EMBL" id="BKCJ010008054">
    <property type="protein sequence ID" value="GEU80316.1"/>
    <property type="molecule type" value="Genomic_DNA"/>
</dbReference>
<name>A0A6L2N271_TANCI</name>
<feature type="compositionally biased region" description="Low complexity" evidence="1">
    <location>
        <begin position="77"/>
        <end position="95"/>
    </location>
</feature>
<feature type="compositionally biased region" description="Polar residues" evidence="1">
    <location>
        <begin position="96"/>
        <end position="114"/>
    </location>
</feature>
<sequence length="131" mass="14692">MATITYFSPKAHTFVPECNAVVKAVHNKDTRELYVALKEVENNIYIFQYHFIKGARPRNSDFTLDAFFKPTPQPLLTLPATEITTPPPTEILQQTSSIIPTTGNKNEGSPSPKTNDQELQTKAEEKTNKAK</sequence>
<organism evidence="2">
    <name type="scientific">Tanacetum cinerariifolium</name>
    <name type="common">Dalmatian daisy</name>
    <name type="synonym">Chrysanthemum cinerariifolium</name>
    <dbReference type="NCBI Taxonomy" id="118510"/>
    <lineage>
        <taxon>Eukaryota</taxon>
        <taxon>Viridiplantae</taxon>
        <taxon>Streptophyta</taxon>
        <taxon>Embryophyta</taxon>
        <taxon>Tracheophyta</taxon>
        <taxon>Spermatophyta</taxon>
        <taxon>Magnoliopsida</taxon>
        <taxon>eudicotyledons</taxon>
        <taxon>Gunneridae</taxon>
        <taxon>Pentapetalae</taxon>
        <taxon>asterids</taxon>
        <taxon>campanulids</taxon>
        <taxon>Asterales</taxon>
        <taxon>Asteraceae</taxon>
        <taxon>Asteroideae</taxon>
        <taxon>Anthemideae</taxon>
        <taxon>Anthemidinae</taxon>
        <taxon>Tanacetum</taxon>
    </lineage>
</organism>
<comment type="caution">
    <text evidence="2">The sequence shown here is derived from an EMBL/GenBank/DDBJ whole genome shotgun (WGS) entry which is preliminary data.</text>
</comment>
<reference evidence="2" key="1">
    <citation type="journal article" date="2019" name="Sci. Rep.">
        <title>Draft genome of Tanacetum cinerariifolium, the natural source of mosquito coil.</title>
        <authorList>
            <person name="Yamashiro T."/>
            <person name="Shiraishi A."/>
            <person name="Satake H."/>
            <person name="Nakayama K."/>
        </authorList>
    </citation>
    <scope>NUCLEOTIDE SEQUENCE</scope>
</reference>
<accession>A0A6L2N271</accession>
<proteinExistence type="predicted"/>
<feature type="region of interest" description="Disordered" evidence="1">
    <location>
        <begin position="77"/>
        <end position="131"/>
    </location>
</feature>
<dbReference type="AlphaFoldDB" id="A0A6L2N271"/>
<evidence type="ECO:0000256" key="1">
    <source>
        <dbReference type="SAM" id="MobiDB-lite"/>
    </source>
</evidence>
<evidence type="ECO:0000313" key="2">
    <source>
        <dbReference type="EMBL" id="GEU80316.1"/>
    </source>
</evidence>